<name>A0AAW1Q739_9CHLO</name>
<reference evidence="1 2" key="1">
    <citation type="journal article" date="2024" name="Nat. Commun.">
        <title>Phylogenomics reveals the evolutionary origins of lichenization in chlorophyte algae.</title>
        <authorList>
            <person name="Puginier C."/>
            <person name="Libourel C."/>
            <person name="Otte J."/>
            <person name="Skaloud P."/>
            <person name="Haon M."/>
            <person name="Grisel S."/>
            <person name="Petersen M."/>
            <person name="Berrin J.G."/>
            <person name="Delaux P.M."/>
            <person name="Dal Grande F."/>
            <person name="Keller J."/>
        </authorList>
    </citation>
    <scope>NUCLEOTIDE SEQUENCE [LARGE SCALE GENOMIC DNA]</scope>
    <source>
        <strain evidence="1 2">SAG 2043</strain>
    </source>
</reference>
<protein>
    <submittedName>
        <fullName evidence="1">Uncharacterized protein</fullName>
    </submittedName>
</protein>
<accession>A0AAW1Q739</accession>
<sequence length="96" mass="10727">MYCSHSSNTFTAWEGTEGSYQKQRALLRGDGPLGPQCEDRCSPQRQTPSGSVAAFCDQLAAPDLARVRVRWVEAKGGMHVWASPRQQRRNSKTDRC</sequence>
<keyword evidence="2" id="KW-1185">Reference proteome</keyword>
<organism evidence="1 2">
    <name type="scientific">[Myrmecia] bisecta</name>
    <dbReference type="NCBI Taxonomy" id="41462"/>
    <lineage>
        <taxon>Eukaryota</taxon>
        <taxon>Viridiplantae</taxon>
        <taxon>Chlorophyta</taxon>
        <taxon>core chlorophytes</taxon>
        <taxon>Trebouxiophyceae</taxon>
        <taxon>Trebouxiales</taxon>
        <taxon>Trebouxiaceae</taxon>
        <taxon>Myrmecia</taxon>
    </lineage>
</organism>
<proteinExistence type="predicted"/>
<dbReference type="AlphaFoldDB" id="A0AAW1Q739"/>
<comment type="caution">
    <text evidence="1">The sequence shown here is derived from an EMBL/GenBank/DDBJ whole genome shotgun (WGS) entry which is preliminary data.</text>
</comment>
<dbReference type="Proteomes" id="UP001489004">
    <property type="component" value="Unassembled WGS sequence"/>
</dbReference>
<evidence type="ECO:0000313" key="1">
    <source>
        <dbReference type="EMBL" id="KAK9817884.1"/>
    </source>
</evidence>
<evidence type="ECO:0000313" key="2">
    <source>
        <dbReference type="Proteomes" id="UP001489004"/>
    </source>
</evidence>
<gene>
    <name evidence="1" type="ORF">WJX72_003706</name>
</gene>
<dbReference type="EMBL" id="JALJOR010000004">
    <property type="protein sequence ID" value="KAK9817884.1"/>
    <property type="molecule type" value="Genomic_DNA"/>
</dbReference>